<accession>A0A1M3KZD2</accession>
<evidence type="ECO:0000313" key="2">
    <source>
        <dbReference type="Proteomes" id="UP000184233"/>
    </source>
</evidence>
<dbReference type="EMBL" id="MKVH01000021">
    <property type="protein sequence ID" value="OJX57846.1"/>
    <property type="molecule type" value="Genomic_DNA"/>
</dbReference>
<reference evidence="1 2" key="1">
    <citation type="submission" date="2016-09" db="EMBL/GenBank/DDBJ databases">
        <title>Genome-resolved meta-omics ties microbial dynamics to process performance in biotechnology for thiocyanate degradation.</title>
        <authorList>
            <person name="Kantor R.S."/>
            <person name="Huddy R.J."/>
            <person name="Iyer R."/>
            <person name="Thomas B.C."/>
            <person name="Brown C.T."/>
            <person name="Anantharaman K."/>
            <person name="Tringe S."/>
            <person name="Hettich R.L."/>
            <person name="Harrison S.T."/>
            <person name="Banfield J.F."/>
        </authorList>
    </citation>
    <scope>NUCLEOTIDE SEQUENCE [LARGE SCALE GENOMIC DNA]</scope>
    <source>
        <strain evidence="1">59-99</strain>
    </source>
</reference>
<name>A0A1M3KZD2_9BACT</name>
<dbReference type="AlphaFoldDB" id="A0A1M3KZD2"/>
<comment type="caution">
    <text evidence="1">The sequence shown here is derived from an EMBL/GenBank/DDBJ whole genome shotgun (WGS) entry which is preliminary data.</text>
</comment>
<dbReference type="Proteomes" id="UP000184233">
    <property type="component" value="Unassembled WGS sequence"/>
</dbReference>
<evidence type="ECO:0000313" key="1">
    <source>
        <dbReference type="EMBL" id="OJX57846.1"/>
    </source>
</evidence>
<sequence>MHNLVLAEKQLDCRRLIYHFDIERAAHQCSIELYARVVFILVDNLAEGMDETEPTDYYQQQMIEYYHESSLLYGENPDYLFLMGFIISKGEWCFRVSLSDAILMRKQPYQMQPGNRLYEWLSLNHGDPNLREVAKQLVEKRPECFVWLESLGVLGQYIIDIIEANAEGR</sequence>
<proteinExistence type="predicted"/>
<gene>
    <name evidence="1" type="ORF">BGO89_07710</name>
</gene>
<protein>
    <submittedName>
        <fullName evidence="1">Uncharacterized protein</fullName>
    </submittedName>
</protein>
<organism evidence="1 2">
    <name type="scientific">Candidatus Kapaibacterium thiocyanatum</name>
    <dbReference type="NCBI Taxonomy" id="1895771"/>
    <lineage>
        <taxon>Bacteria</taxon>
        <taxon>Pseudomonadati</taxon>
        <taxon>Candidatus Kapaibacteriota</taxon>
        <taxon>Candidatus Kapaibacteriia</taxon>
        <taxon>Candidatus Kapaibacteriales</taxon>
        <taxon>Candidatus Kapaibacteriaceae</taxon>
        <taxon>Candidatus Kapaibacterium</taxon>
    </lineage>
</organism>